<dbReference type="Gene3D" id="2.60.40.10">
    <property type="entry name" value="Immunoglobulins"/>
    <property type="match status" value="4"/>
</dbReference>
<name>A0A4V1P554_9BRAD</name>
<dbReference type="NCBIfam" id="TIGR01965">
    <property type="entry name" value="VCBS_repeat"/>
    <property type="match status" value="5"/>
</dbReference>
<dbReference type="Pfam" id="PF17803">
    <property type="entry name" value="Cadherin_4"/>
    <property type="match status" value="3"/>
</dbReference>
<feature type="domain" description="Cadherin" evidence="3">
    <location>
        <begin position="925"/>
        <end position="1019"/>
    </location>
</feature>
<evidence type="ECO:0000259" key="3">
    <source>
        <dbReference type="PROSITE" id="PS50268"/>
    </source>
</evidence>
<dbReference type="Gene3D" id="2.60.40.60">
    <property type="entry name" value="Cadherins"/>
    <property type="match status" value="8"/>
</dbReference>
<evidence type="ECO:0000256" key="2">
    <source>
        <dbReference type="ARBA" id="ARBA00022989"/>
    </source>
</evidence>
<protein>
    <recommendedName>
        <fullName evidence="3">Cadherin domain-containing protein</fullName>
    </recommendedName>
</protein>
<dbReference type="Proteomes" id="UP000290819">
    <property type="component" value="Unassembled WGS sequence"/>
</dbReference>
<keyword evidence="5" id="KW-1185">Reference proteome</keyword>
<feature type="domain" description="Cadherin" evidence="3">
    <location>
        <begin position="1126"/>
        <end position="1219"/>
    </location>
</feature>
<keyword evidence="1" id="KW-0812">Transmembrane</keyword>
<dbReference type="InterPro" id="IPR002126">
    <property type="entry name" value="Cadherin-like_dom"/>
</dbReference>
<reference evidence="4 5" key="1">
    <citation type="submission" date="2017-03" db="EMBL/GenBank/DDBJ databases">
        <authorList>
            <person name="Safronova V.I."/>
            <person name="Sazanova A.L."/>
            <person name="Chirak E.R."/>
        </authorList>
    </citation>
    <scope>NUCLEOTIDE SEQUENCE [LARGE SCALE GENOMIC DNA]</scope>
    <source>
        <strain evidence="4 5">Opo-243</strain>
    </source>
</reference>
<keyword evidence="2" id="KW-0472">Membrane</keyword>
<dbReference type="InterPro" id="IPR040853">
    <property type="entry name" value="RapA2_cadherin-like"/>
</dbReference>
<organism evidence="4 5">
    <name type="scientific">Bradyrhizobium betae</name>
    <dbReference type="NCBI Taxonomy" id="244734"/>
    <lineage>
        <taxon>Bacteria</taxon>
        <taxon>Pseudomonadati</taxon>
        <taxon>Pseudomonadota</taxon>
        <taxon>Alphaproteobacteria</taxon>
        <taxon>Hyphomicrobiales</taxon>
        <taxon>Nitrobacteraceae</taxon>
        <taxon>Bradyrhizobium</taxon>
    </lineage>
</organism>
<accession>A0A4V1P554</accession>
<evidence type="ECO:0000313" key="5">
    <source>
        <dbReference type="Proteomes" id="UP000290819"/>
    </source>
</evidence>
<feature type="non-terminal residue" evidence="4">
    <location>
        <position position="1396"/>
    </location>
</feature>
<dbReference type="SUPFAM" id="SSF49313">
    <property type="entry name" value="Cadherin-like"/>
    <property type="match status" value="8"/>
</dbReference>
<evidence type="ECO:0000313" key="4">
    <source>
        <dbReference type="EMBL" id="RXT42919.1"/>
    </source>
</evidence>
<dbReference type="InterPro" id="IPR015919">
    <property type="entry name" value="Cadherin-like_sf"/>
</dbReference>
<dbReference type="PROSITE" id="PS50268">
    <property type="entry name" value="CADHERIN_2"/>
    <property type="match status" value="7"/>
</dbReference>
<dbReference type="PANTHER" id="PTHR24026">
    <property type="entry name" value="FAT ATYPICAL CADHERIN-RELATED"/>
    <property type="match status" value="1"/>
</dbReference>
<evidence type="ECO:0000256" key="1">
    <source>
        <dbReference type="ARBA" id="ARBA00022692"/>
    </source>
</evidence>
<dbReference type="EMBL" id="MZXW01000032">
    <property type="protein sequence ID" value="RXT42919.1"/>
    <property type="molecule type" value="Genomic_DNA"/>
</dbReference>
<feature type="domain" description="Cadherin" evidence="3">
    <location>
        <begin position="817"/>
        <end position="918"/>
    </location>
</feature>
<dbReference type="PANTHER" id="PTHR24026:SF126">
    <property type="entry name" value="PROTOCADHERIN FAT 4"/>
    <property type="match status" value="1"/>
</dbReference>
<dbReference type="GO" id="GO:0007156">
    <property type="term" value="P:homophilic cell adhesion via plasma membrane adhesion molecules"/>
    <property type="evidence" value="ECO:0007669"/>
    <property type="project" value="InterPro"/>
</dbReference>
<dbReference type="Pfam" id="PF00028">
    <property type="entry name" value="Cadherin"/>
    <property type="match status" value="3"/>
</dbReference>
<comment type="caution">
    <text evidence="4">The sequence shown here is derived from an EMBL/GenBank/DDBJ whole genome shotgun (WGS) entry which is preliminary data.</text>
</comment>
<dbReference type="CDD" id="cd11304">
    <property type="entry name" value="Cadherin_repeat"/>
    <property type="match status" value="8"/>
</dbReference>
<dbReference type="GO" id="GO:0005509">
    <property type="term" value="F:calcium ion binding"/>
    <property type="evidence" value="ECO:0007669"/>
    <property type="project" value="InterPro"/>
</dbReference>
<keyword evidence="2" id="KW-1133">Transmembrane helix</keyword>
<dbReference type="InterPro" id="IPR013783">
    <property type="entry name" value="Ig-like_fold"/>
</dbReference>
<dbReference type="InterPro" id="IPR010221">
    <property type="entry name" value="VCBS_dom"/>
</dbReference>
<feature type="domain" description="Cadherin" evidence="3">
    <location>
        <begin position="723"/>
        <end position="817"/>
    </location>
</feature>
<feature type="domain" description="Cadherin" evidence="3">
    <location>
        <begin position="613"/>
        <end position="716"/>
    </location>
</feature>
<feature type="domain" description="Cadherin" evidence="3">
    <location>
        <begin position="1026"/>
        <end position="1119"/>
    </location>
</feature>
<feature type="domain" description="Cadherin" evidence="3">
    <location>
        <begin position="1226"/>
        <end position="1320"/>
    </location>
</feature>
<dbReference type="SMART" id="SM00112">
    <property type="entry name" value="CA"/>
    <property type="match status" value="7"/>
</dbReference>
<gene>
    <name evidence="4" type="ORF">B5V03_24155</name>
</gene>
<dbReference type="GO" id="GO:0005886">
    <property type="term" value="C:plasma membrane"/>
    <property type="evidence" value="ECO:0007669"/>
    <property type="project" value="UniProtKB-SubCell"/>
</dbReference>
<dbReference type="RefSeq" id="WP_206736185.1">
    <property type="nucleotide sequence ID" value="NZ_MZXW01000032.1"/>
</dbReference>
<sequence>MATQTTGGGSTTSFGNTPQAKDDVFTAGLVTSNGTASVALTEDNLQVVYFNVMANDLGGNSKTLFSIDNGVSAGGTSPTDLLSQDTSRTEAVGTGGDFSLNGAKIWITSDGKVGYDATTLSLAFKAQLNALQAGGTLTDTFTYAIQMGNGTLSWATATITFAGANDAATFTGADTGSVTEAGGVNNATPGTPTASGTLVVADVDSSTAIAPQSNAATSYGHFTISSAGVWSYTLDNNNATVQALNTSSTPLHDLITVTTADGTTHQINITINGANDAATFTGADTGSVTEAGGVNNATPGTPTASGTLVVADVDSSTAIAAQSNAATSYGHFTISSAGVWSYTLDNNNATVQALNTSSSPLHDLITVTTADGTTHQINITINGANDAATFTGADTGTVVEAGGLNNATPGTPTASGTLVVADVDSSTAIAAQSNAATSYGHFTISSAGVWSYTLDNDNATVQALNTSSTSLHDLITVTTADGTTHQMNITINGANDAATFTGADTGTVVEAGGLNNATPGTPTASGTLVVADVDSSTAIAAQSNAATSYGHFTISSAGVWSYTLDNDNATVQALNTSSTSLHDLITVTTADGTTHQINITINGANDAPSVPTDINAATNTVSEGAANGATVGITVSSTDVDGPGVTYSLTGDTSGGGFTINSTTGVITVADASKIDYESAPGHAYTVTAQASDGTLVSSQSFSIAVADVAPSTPVDGNAAANTVSEGAANGDLVGITATATDVHGGTVTFALSDDAGGRFAIDAATGVVTVADAALLDFETATSHSITVTAADASGAFTSQSFSIAVTDVAPSQPVDGNAATNTVSEGAANGALVGITASATDVHGGTVTFALSDDAGGRFAIDAATGVVTVADSSKLDFETATSHDITVTAADPSGAFTSQSFSIAVTDVAPSTPVDGNAAANTVSEGAANGAPVGITATASDIHGGTVTFALSDDAGGRFAIDAATGVVTVADSSKLDFETATSHDITVTAADPSGAFTSQSFSIAVTDVAPSTPVDGNAAANTVSEAAANGDLVGITATASDVHGGAVTFALSDDAGGRFAIDAATGVVTVADAALLDFETATSHDITVTASDGTLTSSQSFTIAVTDVAPSTPVDGNAAANTVSEAAANGDLVGITATASDIHGGTVTFALSDDAGGRFAIDAATGVVSVADASLLDFETATSHSITVTASDGTLTSSQSFSIAVTDVAPSTPVDGNAAANTVSEGAANGDLVGITASATDVHGGTVTFALSDDAGGRFAIDAATGVVTVANAALLDFETATSHSITVTAADPSGAFTSQTFSIAVTDVAPSQPVDANAAANTVSEAAANGAPVGITATASDIHGGTVTFALSDDAGGRFAIDAATGVVTVADAALLDFETATSHDITVTAS</sequence>
<proteinExistence type="predicted"/>